<proteinExistence type="predicted"/>
<evidence type="ECO:0000313" key="1">
    <source>
        <dbReference type="EMBL" id="GGD97339.1"/>
    </source>
</evidence>
<reference evidence="1" key="2">
    <citation type="submission" date="2020-09" db="EMBL/GenBank/DDBJ databases">
        <authorList>
            <person name="Sun Q."/>
            <person name="Zhou Y."/>
        </authorList>
    </citation>
    <scope>NUCLEOTIDE SEQUENCE</scope>
    <source>
        <strain evidence="1">CGMCC 1.12924</strain>
    </source>
</reference>
<protein>
    <recommendedName>
        <fullName evidence="3">Adenylosuccinate lyase</fullName>
    </recommendedName>
</protein>
<name>A0A8J2Y7K9_9FLAO</name>
<comment type="caution">
    <text evidence="1">The sequence shown here is derived from an EMBL/GenBank/DDBJ whole genome shotgun (WGS) entry which is preliminary data.</text>
</comment>
<gene>
    <name evidence="1" type="ORF">GCM10011312_21090</name>
</gene>
<dbReference type="Proteomes" id="UP000652231">
    <property type="component" value="Unassembled WGS sequence"/>
</dbReference>
<keyword evidence="2" id="KW-1185">Reference proteome</keyword>
<evidence type="ECO:0000313" key="2">
    <source>
        <dbReference type="Proteomes" id="UP000652231"/>
    </source>
</evidence>
<dbReference type="EMBL" id="BMGK01000008">
    <property type="protein sequence ID" value="GGD97339.1"/>
    <property type="molecule type" value="Genomic_DNA"/>
</dbReference>
<sequence>MKFFTQQLLELKAYRKDREVLANYILENPHCFGPLLDTCLQVDEAISYKAAWILELVCLKNIKLLIPHLDRFLDNISKVYKPQAVRPMAKICEELTLHYYSKKAISLQFVLTKQQREQLTEICFDWLITDQKVAVKAYAMHCLFLLGKEFKWIHPELKIILDKDYHEEQPAFKARARHILKKLSVQ</sequence>
<accession>A0A8J2Y7K9</accession>
<dbReference type="RefSeq" id="WP_188442297.1">
    <property type="nucleotide sequence ID" value="NZ_BMGK01000008.1"/>
</dbReference>
<reference evidence="1" key="1">
    <citation type="journal article" date="2014" name="Int. J. Syst. Evol. Microbiol.">
        <title>Complete genome sequence of Corynebacterium casei LMG S-19264T (=DSM 44701T), isolated from a smear-ripened cheese.</title>
        <authorList>
            <consortium name="US DOE Joint Genome Institute (JGI-PGF)"/>
            <person name="Walter F."/>
            <person name="Albersmeier A."/>
            <person name="Kalinowski J."/>
            <person name="Ruckert C."/>
        </authorList>
    </citation>
    <scope>NUCLEOTIDE SEQUENCE</scope>
    <source>
        <strain evidence="1">CGMCC 1.12924</strain>
    </source>
</reference>
<organism evidence="1 2">
    <name type="scientific">Planktosalinus lacus</name>
    <dbReference type="NCBI Taxonomy" id="1526573"/>
    <lineage>
        <taxon>Bacteria</taxon>
        <taxon>Pseudomonadati</taxon>
        <taxon>Bacteroidota</taxon>
        <taxon>Flavobacteriia</taxon>
        <taxon>Flavobacteriales</taxon>
        <taxon>Flavobacteriaceae</taxon>
        <taxon>Planktosalinus</taxon>
    </lineage>
</organism>
<evidence type="ECO:0008006" key="3">
    <source>
        <dbReference type="Google" id="ProtNLM"/>
    </source>
</evidence>
<dbReference type="AlphaFoldDB" id="A0A8J2Y7K9"/>